<keyword evidence="6" id="KW-1185">Reference proteome</keyword>
<dbReference type="Gene3D" id="1.10.275.10">
    <property type="entry name" value="Fumarase/aspartase (N-terminal domain)"/>
    <property type="match status" value="1"/>
</dbReference>
<dbReference type="PANTHER" id="PTHR42696:SF2">
    <property type="entry name" value="ASPARTATE AMMONIA-LYASE"/>
    <property type="match status" value="1"/>
</dbReference>
<evidence type="ECO:0000256" key="2">
    <source>
        <dbReference type="SAM" id="SignalP"/>
    </source>
</evidence>
<organism evidence="5 6">
    <name type="scientific">Cobetia crustatorum</name>
    <dbReference type="NCBI Taxonomy" id="553385"/>
    <lineage>
        <taxon>Bacteria</taxon>
        <taxon>Pseudomonadati</taxon>
        <taxon>Pseudomonadota</taxon>
        <taxon>Gammaproteobacteria</taxon>
        <taxon>Oceanospirillales</taxon>
        <taxon>Halomonadaceae</taxon>
        <taxon>Cobetia</taxon>
    </lineage>
</organism>
<dbReference type="InterPro" id="IPR008948">
    <property type="entry name" value="L-Aspartase-like"/>
</dbReference>
<dbReference type="PRINTS" id="PR00149">
    <property type="entry name" value="FUMRATELYASE"/>
</dbReference>
<dbReference type="InterPro" id="IPR024083">
    <property type="entry name" value="Fumarase/histidase_N"/>
</dbReference>
<feature type="signal peptide" evidence="2">
    <location>
        <begin position="1"/>
        <end position="21"/>
    </location>
</feature>
<dbReference type="GO" id="GO:0008797">
    <property type="term" value="F:aspartate ammonia-lyase activity"/>
    <property type="evidence" value="ECO:0007669"/>
    <property type="project" value="TreeGrafter"/>
</dbReference>
<dbReference type="FunFam" id="1.20.200.10:FF:000001">
    <property type="entry name" value="Fumarate hydratase, mitochondrial"/>
    <property type="match status" value="1"/>
</dbReference>
<feature type="domain" description="Fumarase C C-terminal" evidence="4">
    <location>
        <begin position="472"/>
        <end position="525"/>
    </location>
</feature>
<dbReference type="InterPro" id="IPR020557">
    <property type="entry name" value="Fumarate_lyase_CS"/>
</dbReference>
<feature type="chain" id="PRO_5021881543" evidence="2">
    <location>
        <begin position="22"/>
        <end position="531"/>
    </location>
</feature>
<dbReference type="AlphaFoldDB" id="A0A558HKQ1"/>
<sequence>MALVGVVLGWLPLTTSTAIQAQQCTSARSSAQVNSLPEATPVSNASTTSSSLTDLNYAEREALANGFRLEKDLLGREPVPSDAYYGIQTQRALNNFHLSGVPLSHFPRLVEGLALVKAAAAEANHALGYLETREHDAIQHACARLMNGDHHNQFVVDMIQGGAGTSTNMNANEVIANLGLEYLGLEKGDYQQLHPNNHVNMAQSTNDAYPTAIRVGLLRSHSMLVDALSELANAFATKALEFDDVVKMGRTQLQDAVPMTLGQEFRAFANTLREDVERIANLNELLKEVNLGGTAIGTGINADPRYSALAIEALARRSSIDFRPASDLVEATSDMGAFVLFHGMLKRLAVKLSKICNDLRLLSSGPRTGFNEINLLPQQPGSSIMPGKVNPVIPEAVNQVAFDVIGNDTALTMAAEAGQLQLNVMEPLIAYKLFDSIRQLSRAMTMLRNRCVIGITANRDRCAELVNNSIGLITALNPYIGYDNATRIAKEALVSGRSVLELVREEGLLDDARLEALLSPQAMTRPRQMKD</sequence>
<gene>
    <name evidence="5" type="ORF">FQP86_11455</name>
</gene>
<accession>A0A558HKQ1</accession>
<dbReference type="PANTHER" id="PTHR42696">
    <property type="entry name" value="ASPARTATE AMMONIA-LYASE"/>
    <property type="match status" value="1"/>
</dbReference>
<evidence type="ECO:0000256" key="1">
    <source>
        <dbReference type="ARBA" id="ARBA00023239"/>
    </source>
</evidence>
<reference evidence="5 6" key="1">
    <citation type="submission" date="2019-07" db="EMBL/GenBank/DDBJ databases">
        <title>Diversity of Bacteria from Kongsfjorden, Arctic.</title>
        <authorList>
            <person name="Yu Y."/>
        </authorList>
    </citation>
    <scope>NUCLEOTIDE SEQUENCE [LARGE SCALE GENOMIC DNA]</scope>
    <source>
        <strain evidence="5 6">SM1923</strain>
    </source>
</reference>
<keyword evidence="1 5" id="KW-0456">Lyase</keyword>
<evidence type="ECO:0000313" key="6">
    <source>
        <dbReference type="Proteomes" id="UP000319941"/>
    </source>
</evidence>
<dbReference type="NCBIfam" id="NF008909">
    <property type="entry name" value="PRK12273.1"/>
    <property type="match status" value="1"/>
</dbReference>
<dbReference type="InterPro" id="IPR022761">
    <property type="entry name" value="Fumarate_lyase_N"/>
</dbReference>
<dbReference type="PROSITE" id="PS00163">
    <property type="entry name" value="FUMARATE_LYASES"/>
    <property type="match status" value="1"/>
</dbReference>
<dbReference type="FunFam" id="1.10.275.10:FF:000001">
    <property type="entry name" value="Fumarate hydratase, mitochondrial"/>
    <property type="match status" value="1"/>
</dbReference>
<protein>
    <submittedName>
        <fullName evidence="5">Aspartate ammonia-lyase</fullName>
    </submittedName>
</protein>
<evidence type="ECO:0000313" key="5">
    <source>
        <dbReference type="EMBL" id="TVU69713.1"/>
    </source>
</evidence>
<keyword evidence="2" id="KW-0732">Signal</keyword>
<dbReference type="Gene3D" id="1.10.40.30">
    <property type="entry name" value="Fumarase/aspartase (C-terminal domain)"/>
    <property type="match status" value="1"/>
</dbReference>
<dbReference type="InterPro" id="IPR051546">
    <property type="entry name" value="Aspartate_Ammonia-Lyase"/>
</dbReference>
<dbReference type="GO" id="GO:0005829">
    <property type="term" value="C:cytosol"/>
    <property type="evidence" value="ECO:0007669"/>
    <property type="project" value="TreeGrafter"/>
</dbReference>
<dbReference type="CDD" id="cd01357">
    <property type="entry name" value="Aspartase"/>
    <property type="match status" value="1"/>
</dbReference>
<evidence type="ECO:0000259" key="3">
    <source>
        <dbReference type="Pfam" id="PF00206"/>
    </source>
</evidence>
<dbReference type="STRING" id="553385.GCA_000591415_03075"/>
<dbReference type="SUPFAM" id="SSF48557">
    <property type="entry name" value="L-aspartase-like"/>
    <property type="match status" value="1"/>
</dbReference>
<dbReference type="PRINTS" id="PR00145">
    <property type="entry name" value="ARGSUCLYASE"/>
</dbReference>
<name>A0A558HKQ1_9GAMM</name>
<proteinExistence type="predicted"/>
<dbReference type="OrthoDB" id="9802809at2"/>
<dbReference type="InterPro" id="IPR018951">
    <property type="entry name" value="Fumarase_C_C"/>
</dbReference>
<dbReference type="GO" id="GO:0006531">
    <property type="term" value="P:aspartate metabolic process"/>
    <property type="evidence" value="ECO:0007669"/>
    <property type="project" value="TreeGrafter"/>
</dbReference>
<dbReference type="Gene3D" id="1.20.200.10">
    <property type="entry name" value="Fumarase/aspartase (Central domain)"/>
    <property type="match status" value="1"/>
</dbReference>
<dbReference type="GO" id="GO:0006099">
    <property type="term" value="P:tricarboxylic acid cycle"/>
    <property type="evidence" value="ECO:0007669"/>
    <property type="project" value="InterPro"/>
</dbReference>
<dbReference type="EMBL" id="VNFH01000007">
    <property type="protein sequence ID" value="TVU69713.1"/>
    <property type="molecule type" value="Genomic_DNA"/>
</dbReference>
<evidence type="ECO:0000259" key="4">
    <source>
        <dbReference type="Pfam" id="PF10415"/>
    </source>
</evidence>
<dbReference type="InterPro" id="IPR000362">
    <property type="entry name" value="Fumarate_lyase_fam"/>
</dbReference>
<dbReference type="Pfam" id="PF10415">
    <property type="entry name" value="FumaraseC_C"/>
    <property type="match status" value="1"/>
</dbReference>
<dbReference type="FunFam" id="1.10.40.30:FF:000002">
    <property type="entry name" value="Fumarate hydratase class II"/>
    <property type="match status" value="1"/>
</dbReference>
<comment type="caution">
    <text evidence="5">The sequence shown here is derived from an EMBL/GenBank/DDBJ whole genome shotgun (WGS) entry which is preliminary data.</text>
</comment>
<feature type="domain" description="Fumarate lyase N-terminal" evidence="3">
    <location>
        <begin position="76"/>
        <end position="406"/>
    </location>
</feature>
<dbReference type="Pfam" id="PF00206">
    <property type="entry name" value="Lyase_1"/>
    <property type="match status" value="1"/>
</dbReference>
<dbReference type="Proteomes" id="UP000319941">
    <property type="component" value="Unassembled WGS sequence"/>
</dbReference>